<gene>
    <name evidence="2" type="ORF">RS030_6902</name>
</gene>
<evidence type="ECO:0000256" key="1">
    <source>
        <dbReference type="SAM" id="MobiDB-lite"/>
    </source>
</evidence>
<dbReference type="EMBL" id="JAWDEY010000034">
    <property type="protein sequence ID" value="KAK6588203.1"/>
    <property type="molecule type" value="Genomic_DNA"/>
</dbReference>
<reference evidence="2 3" key="1">
    <citation type="submission" date="2023-10" db="EMBL/GenBank/DDBJ databases">
        <title>Comparative genomics analysis reveals potential genetic determinants of host preference in Cryptosporidium xiaoi.</title>
        <authorList>
            <person name="Xiao L."/>
            <person name="Li J."/>
        </authorList>
    </citation>
    <scope>NUCLEOTIDE SEQUENCE [LARGE SCALE GENOMIC DNA]</scope>
    <source>
        <strain evidence="2 3">52996</strain>
    </source>
</reference>
<comment type="caution">
    <text evidence="2">The sequence shown here is derived from an EMBL/GenBank/DDBJ whole genome shotgun (WGS) entry which is preliminary data.</text>
</comment>
<feature type="region of interest" description="Disordered" evidence="1">
    <location>
        <begin position="284"/>
        <end position="343"/>
    </location>
</feature>
<protein>
    <submittedName>
        <fullName evidence="2">Uncharacterized protein</fullName>
    </submittedName>
</protein>
<dbReference type="Proteomes" id="UP001311799">
    <property type="component" value="Unassembled WGS sequence"/>
</dbReference>
<evidence type="ECO:0000313" key="3">
    <source>
        <dbReference type="Proteomes" id="UP001311799"/>
    </source>
</evidence>
<proteinExistence type="predicted"/>
<feature type="compositionally biased region" description="Polar residues" evidence="1">
    <location>
        <begin position="293"/>
        <end position="343"/>
    </location>
</feature>
<accession>A0AAV9XTW3</accession>
<sequence>MNGEFCNDSNIDLMSDITVSRSQCKRKSSISSNNSESRGSVRGKQDVTIEEDIPEEVTYTSGDSCIKYRYIADFCIYNNKLSRMIPLDSIKNNYESIYFSSKKSTLDYFVTYEGSNDKNSTSELKKENNNDEFTMTGYLIPFNYILSYDKEKSTILRDNYKKLLKARQKGGVSSGFKSKKVKEIPKSLLKQEGFNSFPITCRIHSWTIEFGSNIYDPPYIWINSIPLKGDQKTCYRLIWPANKYSKYYSAAKLKFDIITRLVKTLLSPNSNRIGYRTFLDRVTGKSQDKSPNKKQIASTETDGLNCTNEDNSDQVSAGSTVSGGTPANSTLKKTSKESISSSNDTNFSMAWGDPVCIPGSTEKDVLLMYKFIENYLKAYSERHNLSKTLGIQILVTMRNKLVKMISSEDSSLSESEISSNLDNYLENIDLMEKIFSCNKLQSKAIGLVAGSRNDLGGVNVSNGNNLKRRRSSVSKAEDALKNYLPKIKCYADSFDNCLGVLRMSFFLGVYGEYLDLPINSSSLLSIQSYYSRIFPENNSTCIEIIKCFYFEYKNIIERQRNKLKENGRKVIQEDLVEFISIVNLFPKSLFFSISSKMVSFISDKLLPSKLGLVPEETNSDNSLGSRQIKRAATSLLFNPDSSGVDIKVGDSLLSEFNSSLLNDIINKYYVDDVTWPIILGEIQKRLESISNYFEDFGEDDDDHGQDERNTNENFQCRIDINGTKKENNEEEKIKGKNSSCDYFENNAEAMFHKDSFLGVMSWMIDTLFSEKLGKEFMDQINAMQSTFVNSSAPGKKKTNVSLGRNDNLIGTDRYSNKYYIFNNTKTSNTLNKSLVIVPSCSESLNNEYLIHRSQCNNPICTKTAIDKSESISLGIYGFENKKACTAFENKVERKSWSCYRYLTKKKDLDTLMTCLNEEHYCEFQLKLKLRSIFSGKEFEHDQFNPNEYVKNKIKDKEQVIVPFGFNSIGIDMEKQYICFSLLSLFKQVSVMYMKMLFPLLVCIRNELETHFQIMDLLFKLSFTIFELFINGHGTTQTAFDTVIKELASLIKLVSESILDCLSSFGIVFDKTSERNYKLWLQHFEGNVNMESHEKDGFGLFLGRKISVICLYLKIFAFKIIPKDILDMSFGRNCVSHFDFNGNNGYVNDRDAFISMLDNGNSGGKSQSRISRFIPRQSDSLYYFRSGHLLVILEWINSIISERKGNCDDYVRFIEHFYEMSENVSPIEKVKVENICYNFGDEQNSAENETSLTPFVLLNCRLFPRKNETVPDDIESQLERLKENIDAADSLGRDFVSRKRTSNRIKNNNLSNSYREAIIADSTFTMAESRESFVRSNIKYIKKSRDDNGEYLNISLILPVRFNSKRSNGVPGPFGRSIITKSTIQKKSLEIQGFQPTTPFYLVNDLLFRDSIERFLSRNGSRVDYFIGDKVYHGVIIRLTTDGDDIWDCILVENDDLKNKERSIVCLNLWQIILD</sequence>
<name>A0AAV9XTW3_9CRYT</name>
<organism evidence="2 3">
    <name type="scientific">Cryptosporidium xiaoi</name>
    <dbReference type="NCBI Taxonomy" id="659607"/>
    <lineage>
        <taxon>Eukaryota</taxon>
        <taxon>Sar</taxon>
        <taxon>Alveolata</taxon>
        <taxon>Apicomplexa</taxon>
        <taxon>Conoidasida</taxon>
        <taxon>Coccidia</taxon>
        <taxon>Eucoccidiorida</taxon>
        <taxon>Eimeriorina</taxon>
        <taxon>Cryptosporidiidae</taxon>
        <taxon>Cryptosporidium</taxon>
    </lineage>
</organism>
<feature type="region of interest" description="Disordered" evidence="1">
    <location>
        <begin position="26"/>
        <end position="47"/>
    </location>
</feature>
<evidence type="ECO:0000313" key="2">
    <source>
        <dbReference type="EMBL" id="KAK6588203.1"/>
    </source>
</evidence>
<feature type="compositionally biased region" description="Low complexity" evidence="1">
    <location>
        <begin position="29"/>
        <end position="40"/>
    </location>
</feature>
<keyword evidence="3" id="KW-1185">Reference proteome</keyword>